<dbReference type="InterPro" id="IPR039424">
    <property type="entry name" value="SBP_5"/>
</dbReference>
<protein>
    <submittedName>
        <fullName evidence="4">Peptide/nickel transport system substrate-binding protein</fullName>
    </submittedName>
</protein>
<comment type="caution">
    <text evidence="4">The sequence shown here is derived from an EMBL/GenBank/DDBJ whole genome shotgun (WGS) entry which is preliminary data.</text>
</comment>
<feature type="region of interest" description="Disordered" evidence="1">
    <location>
        <begin position="23"/>
        <end position="42"/>
    </location>
</feature>
<reference evidence="4 5" key="1">
    <citation type="submission" date="2020-07" db="EMBL/GenBank/DDBJ databases">
        <title>Genomic Encyclopedia of Type Strains, Phase IV (KMG-IV): sequencing the most valuable type-strain genomes for metagenomic binning, comparative biology and taxonomic classification.</title>
        <authorList>
            <person name="Goeker M."/>
        </authorList>
    </citation>
    <scope>NUCLEOTIDE SEQUENCE [LARGE SCALE GENOMIC DNA]</scope>
    <source>
        <strain evidence="4 5">DSM 45533</strain>
    </source>
</reference>
<dbReference type="PANTHER" id="PTHR30290">
    <property type="entry name" value="PERIPLASMIC BINDING COMPONENT OF ABC TRANSPORTER"/>
    <property type="match status" value="1"/>
</dbReference>
<dbReference type="GO" id="GO:1904680">
    <property type="term" value="F:peptide transmembrane transporter activity"/>
    <property type="evidence" value="ECO:0007669"/>
    <property type="project" value="TreeGrafter"/>
</dbReference>
<evidence type="ECO:0000259" key="3">
    <source>
        <dbReference type="Pfam" id="PF00496"/>
    </source>
</evidence>
<dbReference type="Gene3D" id="3.10.105.10">
    <property type="entry name" value="Dipeptide-binding Protein, Domain 3"/>
    <property type="match status" value="1"/>
</dbReference>
<keyword evidence="2" id="KW-0732">Signal</keyword>
<gene>
    <name evidence="4" type="ORF">HNR30_000981</name>
</gene>
<feature type="compositionally biased region" description="Basic and acidic residues" evidence="1">
    <location>
        <begin position="239"/>
        <end position="251"/>
    </location>
</feature>
<dbReference type="PIRSF" id="PIRSF002741">
    <property type="entry name" value="MppA"/>
    <property type="match status" value="1"/>
</dbReference>
<feature type="chain" id="PRO_5038765509" evidence="2">
    <location>
        <begin position="21"/>
        <end position="594"/>
    </location>
</feature>
<evidence type="ECO:0000256" key="2">
    <source>
        <dbReference type="SAM" id="SignalP"/>
    </source>
</evidence>
<feature type="region of interest" description="Disordered" evidence="1">
    <location>
        <begin position="239"/>
        <end position="259"/>
    </location>
</feature>
<dbReference type="CDD" id="cd08506">
    <property type="entry name" value="PBP2_clavulanate_OppA2"/>
    <property type="match status" value="1"/>
</dbReference>
<proteinExistence type="predicted"/>
<evidence type="ECO:0000313" key="4">
    <source>
        <dbReference type="EMBL" id="MBA2889646.1"/>
    </source>
</evidence>
<dbReference type="RefSeq" id="WP_181608418.1">
    <property type="nucleotide sequence ID" value="NZ_BAABAM010000001.1"/>
</dbReference>
<dbReference type="InterPro" id="IPR000914">
    <property type="entry name" value="SBP_5_dom"/>
</dbReference>
<sequence>MRNRALAVLAAGALVLAGCAKGGGAPRSQATQPPPMPTATSESKVATIRVGGAADSQGPATEVSGAKRGGTITGLFSVGPAHLDPGQIYYSDQSQIAGLISRGLIGFKQQRDGNILIVGDLATDTGTSGDGGKTWTFTLKDGVKWEDGSPITSEDVKWSFERLYDPVINQGPTYVQQWLVGSKDYRAKYPGPYKGGEGLKTIETPDARTVVFHLDKQHGDFNMALGMPGYAIVPKKHTQDVKDEKNYDKRPHASGPYRIVKHTPDKSMEMERNPHWDAATDPIRNAYPDRWTFEFGVTVQQATDRFIADSGEDQYAVNIFGLGPERLPEVVADPELMKRAITGITPFTEYWAINTKRITDPKVREALIKAWPMGAIHKLAGGDMGFGYLGTTIMSPTGVGFRKFDVWGQLDKPDGDVEAARKLLAEAGEQNPTIVYAYANRPLQQKIAVLVQEALTKAGFTYVGKEIDANSWGDTIGQVDKAIDVHRSGWGADWPDGQTVLPPLFDGRLVADGASNYSNYDNPEVNKAIDEADKLATAEERGAAWSKIDEMIVKDAALIPGFYLTYIDMRGSKVWAEMDYYWGGTNLLTAYVNE</sequence>
<feature type="signal peptide" evidence="2">
    <location>
        <begin position="1"/>
        <end position="20"/>
    </location>
</feature>
<dbReference type="EMBL" id="JACDUR010000001">
    <property type="protein sequence ID" value="MBA2889646.1"/>
    <property type="molecule type" value="Genomic_DNA"/>
</dbReference>
<organism evidence="4 5">
    <name type="scientific">Nonomuraea soli</name>
    <dbReference type="NCBI Taxonomy" id="1032476"/>
    <lineage>
        <taxon>Bacteria</taxon>
        <taxon>Bacillati</taxon>
        <taxon>Actinomycetota</taxon>
        <taxon>Actinomycetes</taxon>
        <taxon>Streptosporangiales</taxon>
        <taxon>Streptosporangiaceae</taxon>
        <taxon>Nonomuraea</taxon>
    </lineage>
</organism>
<dbReference type="GO" id="GO:0043190">
    <property type="term" value="C:ATP-binding cassette (ABC) transporter complex"/>
    <property type="evidence" value="ECO:0007669"/>
    <property type="project" value="InterPro"/>
</dbReference>
<evidence type="ECO:0000256" key="1">
    <source>
        <dbReference type="SAM" id="MobiDB-lite"/>
    </source>
</evidence>
<feature type="domain" description="Solute-binding protein family 5" evidence="3">
    <location>
        <begin position="117"/>
        <end position="506"/>
    </location>
</feature>
<accession>A0A7W0HNK5</accession>
<dbReference type="Proteomes" id="UP000530928">
    <property type="component" value="Unassembled WGS sequence"/>
</dbReference>
<keyword evidence="5" id="KW-1185">Reference proteome</keyword>
<dbReference type="AlphaFoldDB" id="A0A7W0HNK5"/>
<dbReference type="PANTHER" id="PTHR30290:SF83">
    <property type="entry name" value="ABC TRANSPORTER SUBSTRATE-BINDING PROTEIN"/>
    <property type="match status" value="1"/>
</dbReference>
<dbReference type="SUPFAM" id="SSF53850">
    <property type="entry name" value="Periplasmic binding protein-like II"/>
    <property type="match status" value="1"/>
</dbReference>
<dbReference type="GO" id="GO:0042597">
    <property type="term" value="C:periplasmic space"/>
    <property type="evidence" value="ECO:0007669"/>
    <property type="project" value="UniProtKB-ARBA"/>
</dbReference>
<dbReference type="InterPro" id="IPR030678">
    <property type="entry name" value="Peptide/Ni-bd"/>
</dbReference>
<dbReference type="Pfam" id="PF00496">
    <property type="entry name" value="SBP_bac_5"/>
    <property type="match status" value="1"/>
</dbReference>
<name>A0A7W0HNK5_9ACTN</name>
<dbReference type="Gene3D" id="3.40.190.10">
    <property type="entry name" value="Periplasmic binding protein-like II"/>
    <property type="match status" value="1"/>
</dbReference>
<dbReference type="PROSITE" id="PS51257">
    <property type="entry name" value="PROKAR_LIPOPROTEIN"/>
    <property type="match status" value="1"/>
</dbReference>
<dbReference type="GO" id="GO:0015833">
    <property type="term" value="P:peptide transport"/>
    <property type="evidence" value="ECO:0007669"/>
    <property type="project" value="TreeGrafter"/>
</dbReference>
<evidence type="ECO:0000313" key="5">
    <source>
        <dbReference type="Proteomes" id="UP000530928"/>
    </source>
</evidence>